<feature type="transmembrane region" description="Helical" evidence="1">
    <location>
        <begin position="292"/>
        <end position="311"/>
    </location>
</feature>
<feature type="transmembrane region" description="Helical" evidence="1">
    <location>
        <begin position="260"/>
        <end position="276"/>
    </location>
</feature>
<sequence length="381" mass="44318">MQKNKLFFIYCLTGLLFLGCFRFGLLLAEHKPLWNDEIYTQISSVSGKTYTEILTGKIGEGNISPSFYVIQKFICSLFQYQNTDLRRTQGIYDRIVLRINPVFFMSLSAALIFYYFSRYYSLWLGSYSIAIFFSSFMVWHYWAEARHYAFWVFLTTVQTLLFLSLLRQDKQNQRTWFALIAIHFILCFTLIFSAIQIMVASFLLWYVIDKHQWRYWGKYLIMGIIPVSICVLYYMNSPRYGFWFADGPIALLSANISKDRFLIIFGSSLYLLYFWIKNKVQGQANSKDLKETGTYCLFVTGTLAAFCLVLLKFKLGEAANQQGFQISNRYFIGLTPIGIIATTLFSVYLVKASNNKAIRTFIILVLAGLLLVRILRTMGRL</sequence>
<protein>
    <recommendedName>
        <fullName evidence="3">Glycosyltransferase RgtA/B/C/D-like domain-containing protein</fullName>
    </recommendedName>
</protein>
<keyword evidence="1" id="KW-0472">Membrane</keyword>
<feature type="transmembrane region" description="Helical" evidence="1">
    <location>
        <begin position="95"/>
        <end position="115"/>
    </location>
</feature>
<dbReference type="EMBL" id="UOGJ01000022">
    <property type="protein sequence ID" value="VAX35003.1"/>
    <property type="molecule type" value="Genomic_DNA"/>
</dbReference>
<gene>
    <name evidence="2" type="ORF">MNBD_UNCLBAC01-270</name>
</gene>
<proteinExistence type="predicted"/>
<keyword evidence="1" id="KW-0812">Transmembrane</keyword>
<evidence type="ECO:0000256" key="1">
    <source>
        <dbReference type="SAM" id="Phobius"/>
    </source>
</evidence>
<feature type="transmembrane region" description="Helical" evidence="1">
    <location>
        <begin position="148"/>
        <end position="166"/>
    </location>
</feature>
<keyword evidence="1" id="KW-1133">Transmembrane helix</keyword>
<dbReference type="PROSITE" id="PS51257">
    <property type="entry name" value="PROKAR_LIPOPROTEIN"/>
    <property type="match status" value="1"/>
</dbReference>
<evidence type="ECO:0000313" key="2">
    <source>
        <dbReference type="EMBL" id="VAX35003.1"/>
    </source>
</evidence>
<feature type="transmembrane region" description="Helical" evidence="1">
    <location>
        <begin position="331"/>
        <end position="350"/>
    </location>
</feature>
<feature type="transmembrane region" description="Helical" evidence="1">
    <location>
        <begin position="7"/>
        <end position="28"/>
    </location>
</feature>
<dbReference type="AlphaFoldDB" id="A0A3B1DDT0"/>
<accession>A0A3B1DDT0</accession>
<feature type="transmembrane region" description="Helical" evidence="1">
    <location>
        <begin position="219"/>
        <end position="235"/>
    </location>
</feature>
<feature type="transmembrane region" description="Helical" evidence="1">
    <location>
        <begin position="356"/>
        <end position="375"/>
    </location>
</feature>
<reference evidence="2" key="1">
    <citation type="submission" date="2018-06" db="EMBL/GenBank/DDBJ databases">
        <authorList>
            <person name="Zhirakovskaya E."/>
        </authorList>
    </citation>
    <scope>NUCLEOTIDE SEQUENCE</scope>
</reference>
<feature type="transmembrane region" description="Helical" evidence="1">
    <location>
        <begin position="122"/>
        <end position="142"/>
    </location>
</feature>
<feature type="transmembrane region" description="Helical" evidence="1">
    <location>
        <begin position="178"/>
        <end position="207"/>
    </location>
</feature>
<organism evidence="2">
    <name type="scientific">hydrothermal vent metagenome</name>
    <dbReference type="NCBI Taxonomy" id="652676"/>
    <lineage>
        <taxon>unclassified sequences</taxon>
        <taxon>metagenomes</taxon>
        <taxon>ecological metagenomes</taxon>
    </lineage>
</organism>
<evidence type="ECO:0008006" key="3">
    <source>
        <dbReference type="Google" id="ProtNLM"/>
    </source>
</evidence>
<name>A0A3B1DDT0_9ZZZZ</name>